<feature type="compositionally biased region" description="Basic residues" evidence="1">
    <location>
        <begin position="441"/>
        <end position="451"/>
    </location>
</feature>
<dbReference type="EMBL" id="FLQS01000040">
    <property type="protein sequence ID" value="SBS77615.1"/>
    <property type="molecule type" value="Genomic_DNA"/>
</dbReference>
<dbReference type="InterPro" id="IPR003870">
    <property type="entry name" value="DUF222"/>
</dbReference>
<dbReference type="InterPro" id="IPR003615">
    <property type="entry name" value="HNH_nuc"/>
</dbReference>
<dbReference type="Pfam" id="PF02720">
    <property type="entry name" value="DUF222"/>
    <property type="match status" value="1"/>
</dbReference>
<evidence type="ECO:0000256" key="1">
    <source>
        <dbReference type="SAM" id="MobiDB-lite"/>
    </source>
</evidence>
<evidence type="ECO:0000313" key="3">
    <source>
        <dbReference type="EMBL" id="SBS77615.1"/>
    </source>
</evidence>
<feature type="region of interest" description="Disordered" evidence="1">
    <location>
        <begin position="439"/>
        <end position="481"/>
    </location>
</feature>
<feature type="domain" description="HNH nuclease" evidence="2">
    <location>
        <begin position="321"/>
        <end position="372"/>
    </location>
</feature>
<dbReference type="CDD" id="cd00085">
    <property type="entry name" value="HNHc"/>
    <property type="match status" value="1"/>
</dbReference>
<proteinExistence type="predicted"/>
<organism evidence="3">
    <name type="scientific">uncultured Mycobacterium sp</name>
    <dbReference type="NCBI Taxonomy" id="171292"/>
    <lineage>
        <taxon>Bacteria</taxon>
        <taxon>Bacillati</taxon>
        <taxon>Actinomycetota</taxon>
        <taxon>Actinomycetes</taxon>
        <taxon>Mycobacteriales</taxon>
        <taxon>Mycobacteriaceae</taxon>
        <taxon>Mycobacterium</taxon>
        <taxon>environmental samples</taxon>
    </lineage>
</organism>
<reference evidence="3" key="1">
    <citation type="submission" date="2016-03" db="EMBL/GenBank/DDBJ databases">
        <authorList>
            <person name="Ploux O."/>
        </authorList>
    </citation>
    <scope>NUCLEOTIDE SEQUENCE</scope>
    <source>
        <strain evidence="3">UC10</strain>
    </source>
</reference>
<name>A0A1Y5PFW6_9MYCO</name>
<gene>
    <name evidence="3" type="ORF">MHPYR_450058</name>
</gene>
<sequence>MFEHWPADHFEPSGTAESSGLFERLTNVARLENRAAAQRLRVIADIFELRRRERGEREDWAVDTWAAVGAEVAAALRLSLGKANSYMNYALAMLRLPAVAAVFEAGDIDCQLFKTIVYRTHLLTDADAMADVDAELAAIVARWPSMSRRKLATEIDDIVIQRDPDAVRRIQDRGSDRDVEFWETTDGYVELTARLSATDGAALEKRLNAMARSVCTTDPRTVGQRRSDALGTLGTGAERLACQCGQSDCAATATPPGSVIIHVVADQATLEGTGNKPAYLLDTGVVIAPELLAELTATARQRPLIIPVDVPPDPSYHPSRALADFVRARDLTCRAPGCDKPATHCDIDHTIPWPFGATHASNLKCLCRDHHLLKTFWGWKDQQLADGTVIWSLPDGETYVTTPGSALLFPALMTPTAPPSRPVEPAVHRCGNRSVMMPRRSTTRRQNRAHHIATERARNRRDRTPANARSAPPGCDDAPPF</sequence>
<dbReference type="AlphaFoldDB" id="A0A1Y5PFW6"/>
<evidence type="ECO:0000259" key="2">
    <source>
        <dbReference type="SMART" id="SM00507"/>
    </source>
</evidence>
<accession>A0A1Y5PFW6</accession>
<dbReference type="SMART" id="SM00507">
    <property type="entry name" value="HNHc"/>
    <property type="match status" value="1"/>
</dbReference>
<protein>
    <recommendedName>
        <fullName evidence="2">HNH nuclease domain-containing protein</fullName>
    </recommendedName>
</protein>